<proteinExistence type="predicted"/>
<feature type="compositionally biased region" description="Polar residues" evidence="1">
    <location>
        <begin position="88"/>
        <end position="99"/>
    </location>
</feature>
<evidence type="ECO:0000256" key="2">
    <source>
        <dbReference type="SAM" id="Phobius"/>
    </source>
</evidence>
<sequence length="207" mass="23015">MARFAAAAAFVFYHLTSFRCFGFSSGYDGSTPHRSGRVIAYQNRLPRKSRSSEKDRLDLTLGRRDQSIVLFSSGDDGRGDDEDDCNEEQQGQGVPTDSIGQEKGPSAMSTLSSAIFIFASYCFQFIGAFFGFGLLLNILGYGYTIDLRREQPLVVEKISDLRNELQFEREIEREMRQDSGEQSTGPRYLLAPTVSEARSTNRGGGSN</sequence>
<keyword evidence="4" id="KW-1185">Reference proteome</keyword>
<feature type="compositionally biased region" description="Acidic residues" evidence="1">
    <location>
        <begin position="78"/>
        <end position="87"/>
    </location>
</feature>
<evidence type="ECO:0000256" key="1">
    <source>
        <dbReference type="SAM" id="MobiDB-lite"/>
    </source>
</evidence>
<keyword evidence="2" id="KW-0812">Transmembrane</keyword>
<feature type="transmembrane region" description="Helical" evidence="2">
    <location>
        <begin position="114"/>
        <end position="139"/>
    </location>
</feature>
<keyword evidence="2" id="KW-1133">Transmembrane helix</keyword>
<feature type="region of interest" description="Disordered" evidence="1">
    <location>
        <begin position="174"/>
        <end position="207"/>
    </location>
</feature>
<organism evidence="3 4">
    <name type="scientific">Thalassiosira oceanica</name>
    <name type="common">Marine diatom</name>
    <dbReference type="NCBI Taxonomy" id="159749"/>
    <lineage>
        <taxon>Eukaryota</taxon>
        <taxon>Sar</taxon>
        <taxon>Stramenopiles</taxon>
        <taxon>Ochrophyta</taxon>
        <taxon>Bacillariophyta</taxon>
        <taxon>Coscinodiscophyceae</taxon>
        <taxon>Thalassiosirophycidae</taxon>
        <taxon>Thalassiosirales</taxon>
        <taxon>Thalassiosiraceae</taxon>
        <taxon>Thalassiosira</taxon>
    </lineage>
</organism>
<reference evidence="3 4" key="1">
    <citation type="journal article" date="2012" name="Genome Biol.">
        <title>Genome and low-iron response of an oceanic diatom adapted to chronic iron limitation.</title>
        <authorList>
            <person name="Lommer M."/>
            <person name="Specht M."/>
            <person name="Roy A.S."/>
            <person name="Kraemer L."/>
            <person name="Andreson R."/>
            <person name="Gutowska M.A."/>
            <person name="Wolf J."/>
            <person name="Bergner S.V."/>
            <person name="Schilhabel M.B."/>
            <person name="Klostermeier U.C."/>
            <person name="Beiko R.G."/>
            <person name="Rosenstiel P."/>
            <person name="Hippler M."/>
            <person name="Laroche J."/>
        </authorList>
    </citation>
    <scope>NUCLEOTIDE SEQUENCE [LARGE SCALE GENOMIC DNA]</scope>
    <source>
        <strain evidence="3 4">CCMP1005</strain>
    </source>
</reference>
<evidence type="ECO:0000313" key="4">
    <source>
        <dbReference type="Proteomes" id="UP000266841"/>
    </source>
</evidence>
<gene>
    <name evidence="3" type="ORF">THAOC_11635</name>
</gene>
<keyword evidence="2" id="KW-0472">Membrane</keyword>
<accession>K0T9Y7</accession>
<dbReference type="EMBL" id="AGNL01013278">
    <property type="protein sequence ID" value="EJK67347.1"/>
    <property type="molecule type" value="Genomic_DNA"/>
</dbReference>
<name>K0T9Y7_THAOC</name>
<evidence type="ECO:0000313" key="3">
    <source>
        <dbReference type="EMBL" id="EJK67347.1"/>
    </source>
</evidence>
<protein>
    <submittedName>
        <fullName evidence="3">Uncharacterized protein</fullName>
    </submittedName>
</protein>
<feature type="region of interest" description="Disordered" evidence="1">
    <location>
        <begin position="71"/>
        <end position="105"/>
    </location>
</feature>
<dbReference type="AlphaFoldDB" id="K0T9Y7"/>
<dbReference type="Proteomes" id="UP000266841">
    <property type="component" value="Unassembled WGS sequence"/>
</dbReference>
<comment type="caution">
    <text evidence="3">The sequence shown here is derived from an EMBL/GenBank/DDBJ whole genome shotgun (WGS) entry which is preliminary data.</text>
</comment>